<name>A0A1H3YV20_9FLAO</name>
<dbReference type="AlphaFoldDB" id="A0A1H3YV20"/>
<gene>
    <name evidence="9" type="primary">lnt</name>
    <name evidence="11" type="ORF">SAMN05421540_103269</name>
</gene>
<dbReference type="EMBL" id="FNQF01000003">
    <property type="protein sequence ID" value="SEA15413.1"/>
    <property type="molecule type" value="Genomic_DNA"/>
</dbReference>
<dbReference type="CDD" id="cd07571">
    <property type="entry name" value="ALP_N-acyl_transferase"/>
    <property type="match status" value="1"/>
</dbReference>
<keyword evidence="6 9" id="KW-1133">Transmembrane helix</keyword>
<evidence type="ECO:0000256" key="6">
    <source>
        <dbReference type="ARBA" id="ARBA00022989"/>
    </source>
</evidence>
<dbReference type="SUPFAM" id="SSF56317">
    <property type="entry name" value="Carbon-nitrogen hydrolase"/>
    <property type="match status" value="1"/>
</dbReference>
<evidence type="ECO:0000313" key="11">
    <source>
        <dbReference type="EMBL" id="SEA15413.1"/>
    </source>
</evidence>
<evidence type="ECO:0000256" key="1">
    <source>
        <dbReference type="ARBA" id="ARBA00004651"/>
    </source>
</evidence>
<keyword evidence="3 9" id="KW-1003">Cell membrane</keyword>
<dbReference type="EC" id="2.3.1.269" evidence="9"/>
<dbReference type="Proteomes" id="UP000198820">
    <property type="component" value="Unassembled WGS sequence"/>
</dbReference>
<feature type="transmembrane region" description="Helical" evidence="9">
    <location>
        <begin position="187"/>
        <end position="205"/>
    </location>
</feature>
<evidence type="ECO:0000313" key="12">
    <source>
        <dbReference type="Proteomes" id="UP000198820"/>
    </source>
</evidence>
<proteinExistence type="inferred from homology"/>
<dbReference type="InterPro" id="IPR036526">
    <property type="entry name" value="C-N_Hydrolase_sf"/>
</dbReference>
<feature type="transmembrane region" description="Helical" evidence="9">
    <location>
        <begin position="49"/>
        <end position="70"/>
    </location>
</feature>
<evidence type="ECO:0000256" key="2">
    <source>
        <dbReference type="ARBA" id="ARBA00010065"/>
    </source>
</evidence>
<accession>A0A1H3YV20</accession>
<reference evidence="11 12" key="1">
    <citation type="submission" date="2016-10" db="EMBL/GenBank/DDBJ databases">
        <authorList>
            <person name="de Groot N.N."/>
        </authorList>
    </citation>
    <scope>NUCLEOTIDE SEQUENCE [LARGE SCALE GENOMIC DNA]</scope>
    <source>
        <strain evidence="11 12">DSM 23581</strain>
    </source>
</reference>
<evidence type="ECO:0000256" key="4">
    <source>
        <dbReference type="ARBA" id="ARBA00022679"/>
    </source>
</evidence>
<dbReference type="InterPro" id="IPR003010">
    <property type="entry name" value="C-N_Hydrolase"/>
</dbReference>
<dbReference type="NCBIfam" id="TIGR00546">
    <property type="entry name" value="lnt"/>
    <property type="match status" value="1"/>
</dbReference>
<feature type="transmembrane region" description="Helical" evidence="9">
    <location>
        <begin position="154"/>
        <end position="175"/>
    </location>
</feature>
<dbReference type="GO" id="GO:0016410">
    <property type="term" value="F:N-acyltransferase activity"/>
    <property type="evidence" value="ECO:0007669"/>
    <property type="project" value="UniProtKB-UniRule"/>
</dbReference>
<dbReference type="PANTHER" id="PTHR38686">
    <property type="entry name" value="APOLIPOPROTEIN N-ACYLTRANSFERASE"/>
    <property type="match status" value="1"/>
</dbReference>
<comment type="pathway">
    <text evidence="9">Protein modification; lipoprotein biosynthesis (N-acyl transfer).</text>
</comment>
<evidence type="ECO:0000256" key="8">
    <source>
        <dbReference type="ARBA" id="ARBA00023315"/>
    </source>
</evidence>
<dbReference type="RefSeq" id="WP_093241039.1">
    <property type="nucleotide sequence ID" value="NZ_FNQF01000003.1"/>
</dbReference>
<dbReference type="HAMAP" id="MF_01148">
    <property type="entry name" value="Lnt"/>
    <property type="match status" value="1"/>
</dbReference>
<feature type="transmembrane region" description="Helical" evidence="9">
    <location>
        <begin position="502"/>
        <end position="520"/>
    </location>
</feature>
<feature type="domain" description="CN hydrolase" evidence="10">
    <location>
        <begin position="220"/>
        <end position="489"/>
    </location>
</feature>
<comment type="similarity">
    <text evidence="2 9">Belongs to the CN hydrolase family. Apolipoprotein N-acyltransferase subfamily.</text>
</comment>
<evidence type="ECO:0000256" key="5">
    <source>
        <dbReference type="ARBA" id="ARBA00022692"/>
    </source>
</evidence>
<dbReference type="Pfam" id="PF20154">
    <property type="entry name" value="LNT_N"/>
    <property type="match status" value="1"/>
</dbReference>
<dbReference type="Pfam" id="PF00795">
    <property type="entry name" value="CN_hydrolase"/>
    <property type="match status" value="1"/>
</dbReference>
<feature type="transmembrane region" description="Helical" evidence="9">
    <location>
        <begin position="76"/>
        <end position="96"/>
    </location>
</feature>
<dbReference type="STRING" id="908615.SAMN05421540_103269"/>
<comment type="subcellular location">
    <subcellularLocation>
        <location evidence="1 9">Cell membrane</location>
        <topology evidence="1 9">Multi-pass membrane protein</topology>
    </subcellularLocation>
</comment>
<sequence length="524" mass="59862">MKAFLYFLSTGLLLALAWPTYGFSPLIFVAFVPLLLIGEKKIKEGKTGFPFFMSVYFSFLIWNFITTYWLYYSTAFGMLFAILVNSLLMTLVFYIYSKIYTKLNFLASSSFFICLWLSFEQLHFIWDFSWPWLSLGHVFSETTSLIQWYEYSGVFGGSLWVLIVNFTIFKSVLLFKKFKNRSILYRLALRLVLFIGLPILASFLIKPDLKASSHLETIALQPNIDPYADKYALTDADIKDLLLELSEPYIKPGKKQLFLAPETVFASGTQWSGFEVSQANYFGNQILIRNPQAEVLYGISAYDLIHKESDKTLQSNFLKEGLWYNDFNSAVFQSANSPAEFYHKSKLVVGVENFPYKGILQPLMGDIMIDLGGTVATKTTQENRDVFNVEESEAVAPIICYESVYGEYVTDYVKNGATLLTIITNDAWWGDTQGHQQHWSYAKLRAIETRRAVARSANTGISGFIDRDGSVISQTKYDEKTAVSANVPLYNEMTFYVKYGNIIPRVAQFLALFIFLFAVTRRRG</sequence>
<keyword evidence="11" id="KW-0449">Lipoprotein</keyword>
<dbReference type="GO" id="GO:0042158">
    <property type="term" value="P:lipoprotein biosynthetic process"/>
    <property type="evidence" value="ECO:0007669"/>
    <property type="project" value="UniProtKB-UniRule"/>
</dbReference>
<protein>
    <recommendedName>
        <fullName evidence="9">Apolipoprotein N-acyltransferase</fullName>
        <shortName evidence="9">ALP N-acyltransferase</shortName>
        <ecNumber evidence="9">2.3.1.269</ecNumber>
    </recommendedName>
</protein>
<evidence type="ECO:0000256" key="7">
    <source>
        <dbReference type="ARBA" id="ARBA00023136"/>
    </source>
</evidence>
<dbReference type="GO" id="GO:0005886">
    <property type="term" value="C:plasma membrane"/>
    <property type="evidence" value="ECO:0007669"/>
    <property type="project" value="UniProtKB-SubCell"/>
</dbReference>
<keyword evidence="7 9" id="KW-0472">Membrane</keyword>
<keyword evidence="8 9" id="KW-0012">Acyltransferase</keyword>
<keyword evidence="4 9" id="KW-0808">Transferase</keyword>
<evidence type="ECO:0000259" key="10">
    <source>
        <dbReference type="PROSITE" id="PS50263"/>
    </source>
</evidence>
<dbReference type="UniPathway" id="UPA00666"/>
<feature type="transmembrane region" description="Helical" evidence="9">
    <location>
        <begin position="12"/>
        <end position="37"/>
    </location>
</feature>
<dbReference type="InterPro" id="IPR004563">
    <property type="entry name" value="Apolipo_AcylTrfase"/>
</dbReference>
<feature type="transmembrane region" description="Helical" evidence="9">
    <location>
        <begin position="103"/>
        <end position="126"/>
    </location>
</feature>
<keyword evidence="12" id="KW-1185">Reference proteome</keyword>
<dbReference type="PROSITE" id="PS50263">
    <property type="entry name" value="CN_HYDROLASE"/>
    <property type="match status" value="1"/>
</dbReference>
<evidence type="ECO:0000256" key="9">
    <source>
        <dbReference type="HAMAP-Rule" id="MF_01148"/>
    </source>
</evidence>
<organism evidence="11 12">
    <name type="scientific">Psychroflexus halocasei</name>
    <dbReference type="NCBI Taxonomy" id="908615"/>
    <lineage>
        <taxon>Bacteria</taxon>
        <taxon>Pseudomonadati</taxon>
        <taxon>Bacteroidota</taxon>
        <taxon>Flavobacteriia</taxon>
        <taxon>Flavobacteriales</taxon>
        <taxon>Flavobacteriaceae</taxon>
        <taxon>Psychroflexus</taxon>
    </lineage>
</organism>
<comment type="function">
    <text evidence="9">Catalyzes the phospholipid dependent N-acylation of the N-terminal cysteine of apolipoprotein, the last step in lipoprotein maturation.</text>
</comment>
<evidence type="ECO:0000256" key="3">
    <source>
        <dbReference type="ARBA" id="ARBA00022475"/>
    </source>
</evidence>
<dbReference type="Gene3D" id="3.60.110.10">
    <property type="entry name" value="Carbon-nitrogen hydrolase"/>
    <property type="match status" value="1"/>
</dbReference>
<comment type="catalytic activity">
    <reaction evidence="9">
        <text>N-terminal S-1,2-diacyl-sn-glyceryl-L-cysteinyl-[lipoprotein] + a glycerophospholipid = N-acyl-S-1,2-diacyl-sn-glyceryl-L-cysteinyl-[lipoprotein] + a 2-acyl-sn-glycero-3-phospholipid + H(+)</text>
        <dbReference type="Rhea" id="RHEA:48228"/>
        <dbReference type="Rhea" id="RHEA-COMP:14681"/>
        <dbReference type="Rhea" id="RHEA-COMP:14684"/>
        <dbReference type="ChEBI" id="CHEBI:15378"/>
        <dbReference type="ChEBI" id="CHEBI:136912"/>
        <dbReference type="ChEBI" id="CHEBI:140656"/>
        <dbReference type="ChEBI" id="CHEBI:140657"/>
        <dbReference type="ChEBI" id="CHEBI:140660"/>
        <dbReference type="EC" id="2.3.1.269"/>
    </reaction>
</comment>
<dbReference type="PANTHER" id="PTHR38686:SF1">
    <property type="entry name" value="APOLIPOPROTEIN N-ACYLTRANSFERASE"/>
    <property type="match status" value="1"/>
</dbReference>
<keyword evidence="5 9" id="KW-0812">Transmembrane</keyword>
<dbReference type="InterPro" id="IPR045378">
    <property type="entry name" value="LNT_N"/>
</dbReference>